<sequence>MIDRQYTELPSTLICLVDAQLLLYQAGAPKRIGCLWMSNMIGRKCTEPCITKRIVGIHHWILGLWIGRFEWSKRIHLMLRHRSHLH</sequence>
<dbReference type="EMBL" id="GEDG01021930">
    <property type="protein sequence ID" value="JAP17906.1"/>
    <property type="molecule type" value="Transcribed_RNA"/>
</dbReference>
<accession>A0A0V0HBT4</accession>
<reference evidence="1" key="1">
    <citation type="submission" date="2015-12" db="EMBL/GenBank/DDBJ databases">
        <title>Gene expression during late stages of embryo sac development: a critical building block for successful pollen-pistil interactions.</title>
        <authorList>
            <person name="Liu Y."/>
            <person name="Joly V."/>
            <person name="Sabar M."/>
            <person name="Matton D.P."/>
        </authorList>
    </citation>
    <scope>NUCLEOTIDE SEQUENCE</scope>
</reference>
<dbReference type="AlphaFoldDB" id="A0A0V0HBT4"/>
<evidence type="ECO:0000313" key="1">
    <source>
        <dbReference type="EMBL" id="JAP17906.1"/>
    </source>
</evidence>
<name>A0A0V0HBT4_SOLCH</name>
<protein>
    <submittedName>
        <fullName evidence="1">Putative ovule protein</fullName>
    </submittedName>
</protein>
<proteinExistence type="predicted"/>
<organism evidence="1">
    <name type="scientific">Solanum chacoense</name>
    <name type="common">Chaco potato</name>
    <dbReference type="NCBI Taxonomy" id="4108"/>
    <lineage>
        <taxon>Eukaryota</taxon>
        <taxon>Viridiplantae</taxon>
        <taxon>Streptophyta</taxon>
        <taxon>Embryophyta</taxon>
        <taxon>Tracheophyta</taxon>
        <taxon>Spermatophyta</taxon>
        <taxon>Magnoliopsida</taxon>
        <taxon>eudicotyledons</taxon>
        <taxon>Gunneridae</taxon>
        <taxon>Pentapetalae</taxon>
        <taxon>asterids</taxon>
        <taxon>lamiids</taxon>
        <taxon>Solanales</taxon>
        <taxon>Solanaceae</taxon>
        <taxon>Solanoideae</taxon>
        <taxon>Solaneae</taxon>
        <taxon>Solanum</taxon>
    </lineage>
</organism>